<sequence>MLLIKSYKFGIILQNLMVILKSIELNVIIVERIMHVILFLMEHYAKKSICDKKQKVFVLEPKKEKDESEDQNMSTLKAIGYNYDQCRQTPLKIVIIDELPFNFVEDCLEIYVEENERIKIALRVENINSNNVTISYLKNMMANWSFSILSNEHLYVRCCTHVVNLIVSDDLKEINISVVKIRNAIRFVRSSPRSNLHLKSV</sequence>
<dbReference type="InterPro" id="IPR052035">
    <property type="entry name" value="ZnF_BED_domain_contain"/>
</dbReference>
<keyword evidence="4" id="KW-0862">Zinc</keyword>
<protein>
    <submittedName>
        <fullName evidence="6">Uncharacterized protein</fullName>
    </submittedName>
</protein>
<dbReference type="PANTHER" id="PTHR46481">
    <property type="entry name" value="ZINC FINGER BED DOMAIN-CONTAINING PROTEIN 4"/>
    <property type="match status" value="1"/>
</dbReference>
<organism evidence="6">
    <name type="scientific">Salix viminalis</name>
    <name type="common">Common osier</name>
    <name type="synonym">Basket willow</name>
    <dbReference type="NCBI Taxonomy" id="40686"/>
    <lineage>
        <taxon>Eukaryota</taxon>
        <taxon>Viridiplantae</taxon>
        <taxon>Streptophyta</taxon>
        <taxon>Embryophyta</taxon>
        <taxon>Tracheophyta</taxon>
        <taxon>Spermatophyta</taxon>
        <taxon>Magnoliopsida</taxon>
        <taxon>eudicotyledons</taxon>
        <taxon>Gunneridae</taxon>
        <taxon>Pentapetalae</taxon>
        <taxon>rosids</taxon>
        <taxon>fabids</taxon>
        <taxon>Malpighiales</taxon>
        <taxon>Salicaceae</taxon>
        <taxon>Saliceae</taxon>
        <taxon>Salix</taxon>
    </lineage>
</organism>
<reference evidence="6" key="1">
    <citation type="submission" date="2019-03" db="EMBL/GenBank/DDBJ databases">
        <authorList>
            <person name="Mank J."/>
            <person name="Almeida P."/>
        </authorList>
    </citation>
    <scope>NUCLEOTIDE SEQUENCE</scope>
    <source>
        <strain evidence="6">78183</strain>
    </source>
</reference>
<dbReference type="GO" id="GO:0005634">
    <property type="term" value="C:nucleus"/>
    <property type="evidence" value="ECO:0007669"/>
    <property type="project" value="UniProtKB-SubCell"/>
</dbReference>
<keyword evidence="2" id="KW-0479">Metal-binding</keyword>
<dbReference type="EMBL" id="CAADRP010000957">
    <property type="protein sequence ID" value="VFU33836.1"/>
    <property type="molecule type" value="Genomic_DNA"/>
</dbReference>
<evidence type="ECO:0000256" key="2">
    <source>
        <dbReference type="ARBA" id="ARBA00022723"/>
    </source>
</evidence>
<proteinExistence type="predicted"/>
<comment type="subcellular location">
    <subcellularLocation>
        <location evidence="1">Nucleus</location>
    </subcellularLocation>
</comment>
<gene>
    <name evidence="6" type="ORF">SVIM_LOCUS158566</name>
</gene>
<evidence type="ECO:0000256" key="5">
    <source>
        <dbReference type="ARBA" id="ARBA00023242"/>
    </source>
</evidence>
<dbReference type="GO" id="GO:0008270">
    <property type="term" value="F:zinc ion binding"/>
    <property type="evidence" value="ECO:0007669"/>
    <property type="project" value="UniProtKB-KW"/>
</dbReference>
<dbReference type="AlphaFoldDB" id="A0A6N2L0Z0"/>
<accession>A0A6N2L0Z0</accession>
<keyword evidence="5" id="KW-0539">Nucleus</keyword>
<evidence type="ECO:0000256" key="1">
    <source>
        <dbReference type="ARBA" id="ARBA00004123"/>
    </source>
</evidence>
<evidence type="ECO:0000256" key="4">
    <source>
        <dbReference type="ARBA" id="ARBA00022833"/>
    </source>
</evidence>
<keyword evidence="3" id="KW-0863">Zinc-finger</keyword>
<evidence type="ECO:0000313" key="6">
    <source>
        <dbReference type="EMBL" id="VFU33836.1"/>
    </source>
</evidence>
<name>A0A6N2L0Z0_SALVM</name>
<dbReference type="PANTHER" id="PTHR46481:SF10">
    <property type="entry name" value="ZINC FINGER BED DOMAIN-CONTAINING PROTEIN 39"/>
    <property type="match status" value="1"/>
</dbReference>
<evidence type="ECO:0000256" key="3">
    <source>
        <dbReference type="ARBA" id="ARBA00022771"/>
    </source>
</evidence>